<dbReference type="EMBL" id="JACIIZ010000005">
    <property type="protein sequence ID" value="MBB6251439.1"/>
    <property type="molecule type" value="Genomic_DNA"/>
</dbReference>
<protein>
    <recommendedName>
        <fullName evidence="1">Antirepressor protein ant N-terminal domain-containing protein</fullName>
    </recommendedName>
</protein>
<sequence>MTTMLTAVPFRDDTLLATRTDSGDVLVAVKPVCVALGLDWKSQQLRLRRDAVLSEGRVIMTLPSAGGLQEAICLPLRLMNGWLFGIDENRVRPEIRDKVIAYKRECYDVLWQHFQPPVPTSVPTTQPLSDASGGDEILELTDELSGLPYQAMRAWMDMIRLAGRLKGRNAALAMWERSPLPQLPGATVTPSAVEVEDSHTAHFAAEMLTTAEGQSVPFAAVYQAYERWCRQQREIAASRMAFSRQMRALGFVATLRPAPIRFLNVALV</sequence>
<keyword evidence="3" id="KW-1185">Reference proteome</keyword>
<evidence type="ECO:0000313" key="3">
    <source>
        <dbReference type="Proteomes" id="UP000539175"/>
    </source>
</evidence>
<dbReference type="AlphaFoldDB" id="A0A7X0AZJ0"/>
<gene>
    <name evidence="2" type="ORF">FHS74_001990</name>
</gene>
<organism evidence="2 3">
    <name type="scientific">Nitrospirillum iridis</name>
    <dbReference type="NCBI Taxonomy" id="765888"/>
    <lineage>
        <taxon>Bacteria</taxon>
        <taxon>Pseudomonadati</taxon>
        <taxon>Pseudomonadota</taxon>
        <taxon>Alphaproteobacteria</taxon>
        <taxon>Rhodospirillales</taxon>
        <taxon>Azospirillaceae</taxon>
        <taxon>Nitrospirillum</taxon>
    </lineage>
</organism>
<accession>A0A7X0AZJ0</accession>
<name>A0A7X0AZJ0_9PROT</name>
<feature type="domain" description="Antirepressor protein ant N-terminal" evidence="1">
    <location>
        <begin position="7"/>
        <end position="115"/>
    </location>
</feature>
<dbReference type="Pfam" id="PF10547">
    <property type="entry name" value="P22_AR_N"/>
    <property type="match status" value="1"/>
</dbReference>
<proteinExistence type="predicted"/>
<reference evidence="2 3" key="1">
    <citation type="submission" date="2020-08" db="EMBL/GenBank/DDBJ databases">
        <title>Genomic Encyclopedia of Type Strains, Phase IV (KMG-IV): sequencing the most valuable type-strain genomes for metagenomic binning, comparative biology and taxonomic classification.</title>
        <authorList>
            <person name="Goeker M."/>
        </authorList>
    </citation>
    <scope>NUCLEOTIDE SEQUENCE [LARGE SCALE GENOMIC DNA]</scope>
    <source>
        <strain evidence="2 3">DSM 22198</strain>
    </source>
</reference>
<dbReference type="PRINTS" id="PR01994">
    <property type="entry name" value="ANTIREPRESSR"/>
</dbReference>
<dbReference type="RefSeq" id="WP_246463036.1">
    <property type="nucleotide sequence ID" value="NZ_JACIIZ010000005.1"/>
</dbReference>
<comment type="caution">
    <text evidence="2">The sequence shown here is derived from an EMBL/GenBank/DDBJ whole genome shotgun (WGS) entry which is preliminary data.</text>
</comment>
<evidence type="ECO:0000313" key="2">
    <source>
        <dbReference type="EMBL" id="MBB6251439.1"/>
    </source>
</evidence>
<dbReference type="InterPro" id="IPR018875">
    <property type="entry name" value="Antirepressor_Ant_N"/>
</dbReference>
<dbReference type="Proteomes" id="UP000539175">
    <property type="component" value="Unassembled WGS sequence"/>
</dbReference>
<evidence type="ECO:0000259" key="1">
    <source>
        <dbReference type="Pfam" id="PF10547"/>
    </source>
</evidence>